<gene>
    <name evidence="3" type="ORF">GCM10009765_24090</name>
</gene>
<dbReference type="Pfam" id="PF11175">
    <property type="entry name" value="DUF2961"/>
    <property type="match status" value="1"/>
</dbReference>
<evidence type="ECO:0000313" key="3">
    <source>
        <dbReference type="EMBL" id="GAA1673923.1"/>
    </source>
</evidence>
<reference evidence="4" key="1">
    <citation type="journal article" date="2019" name="Int. J. Syst. Evol. Microbiol.">
        <title>The Global Catalogue of Microorganisms (GCM) 10K type strain sequencing project: providing services to taxonomists for standard genome sequencing and annotation.</title>
        <authorList>
            <consortium name="The Broad Institute Genomics Platform"/>
            <consortium name="The Broad Institute Genome Sequencing Center for Infectious Disease"/>
            <person name="Wu L."/>
            <person name="Ma J."/>
        </authorList>
    </citation>
    <scope>NUCLEOTIDE SEQUENCE [LARGE SCALE GENOMIC DNA]</scope>
    <source>
        <strain evidence="4">JCM 14718</strain>
    </source>
</reference>
<evidence type="ECO:0000256" key="1">
    <source>
        <dbReference type="SAM" id="MobiDB-lite"/>
    </source>
</evidence>
<dbReference type="EMBL" id="BAAANY010000008">
    <property type="protein sequence ID" value="GAA1673923.1"/>
    <property type="molecule type" value="Genomic_DNA"/>
</dbReference>
<dbReference type="Proteomes" id="UP001500618">
    <property type="component" value="Unassembled WGS sequence"/>
</dbReference>
<name>A0ABP4SJG4_9ACTN</name>
<organism evidence="3 4">
    <name type="scientific">Fodinicola feengrottensis</name>
    <dbReference type="NCBI Taxonomy" id="435914"/>
    <lineage>
        <taxon>Bacteria</taxon>
        <taxon>Bacillati</taxon>
        <taxon>Actinomycetota</taxon>
        <taxon>Actinomycetes</taxon>
        <taxon>Mycobacteriales</taxon>
        <taxon>Fodinicola</taxon>
    </lineage>
</organism>
<proteinExistence type="predicted"/>
<protein>
    <recommendedName>
        <fullName evidence="5">DUF2961 domain-containing protein</fullName>
    </recommendedName>
</protein>
<feature type="chain" id="PRO_5046534479" description="DUF2961 domain-containing protein" evidence="2">
    <location>
        <begin position="27"/>
        <end position="661"/>
    </location>
</feature>
<keyword evidence="4" id="KW-1185">Reference proteome</keyword>
<dbReference type="Gene3D" id="2.60.120.1390">
    <property type="match status" value="2"/>
</dbReference>
<evidence type="ECO:0008006" key="5">
    <source>
        <dbReference type="Google" id="ProtNLM"/>
    </source>
</evidence>
<dbReference type="InterPro" id="IPR021345">
    <property type="entry name" value="DUF2961"/>
</dbReference>
<feature type="region of interest" description="Disordered" evidence="1">
    <location>
        <begin position="62"/>
        <end position="83"/>
    </location>
</feature>
<evidence type="ECO:0000313" key="4">
    <source>
        <dbReference type="Proteomes" id="UP001500618"/>
    </source>
</evidence>
<sequence length="661" mass="70580">MTAGGKAHRTIRFSLVAVVAAVSVLAATAPGYPDTATTPPLYLGLDSYLHWDKLPYLELGDRVGGQSSADPGGSNTDNVNTFGPSPLGGRVLLDQAGPGVVTFMRSQEEIGGPWAIRNPLFLAPVKPADLGQTNPTTSPASKFPYPLSFTTGQSQGSSIVATSIPYASTMQYMSSAANGNFYAMYRKLPVDVPLPTQTDATASQVATLLKSAGTDIAPQNIPTQQGSVALPTANAPVQVASIDGPSQLRAIKFHVPYGQKVRFGNSRLQIYWDGETTPSVDAPIKYLTGDGAGVYQPAGRQLVAGLPANITSDGSTYMDYSLYWPMPFGSNARIVVVPSAAMDPVSWSVRYEPFTDPLSWVGKFHANYVDVPNPTAGQDMTFLDYQGSGKLVGTVINFGSIGATLEGDPHIYLDGSKTPQIAVTGTEEWGMGGDYWHNGVQTSLPMAGLPSSTNNPAGSDIDGAAEYRFLISDSIPFNNHLTVNWEHGVVNDNAQRYKATMLWYGTPTPTAVRTDQVSPGSPGYQSPSDQLSSLTAAYEQTVQSPLITNTVAQMTTSSTLTMAINSANAGAYLRRTLNSCVPNQRANVFVDGQPAGTWYNAGVSRKTGYDGHDRCWRDDDFPLPKSLTAGKTSITIRLDNDTLNQPSRIWTASTYQLFSFG</sequence>
<keyword evidence="2" id="KW-0732">Signal</keyword>
<feature type="compositionally biased region" description="Polar residues" evidence="1">
    <location>
        <begin position="65"/>
        <end position="83"/>
    </location>
</feature>
<dbReference type="RefSeq" id="WP_344309815.1">
    <property type="nucleotide sequence ID" value="NZ_BAAANY010000008.1"/>
</dbReference>
<comment type="caution">
    <text evidence="3">The sequence shown here is derived from an EMBL/GenBank/DDBJ whole genome shotgun (WGS) entry which is preliminary data.</text>
</comment>
<evidence type="ECO:0000256" key="2">
    <source>
        <dbReference type="SAM" id="SignalP"/>
    </source>
</evidence>
<accession>A0ABP4SJG4</accession>
<feature type="signal peptide" evidence="2">
    <location>
        <begin position="1"/>
        <end position="26"/>
    </location>
</feature>